<name>A0A0E9XCG7_ANGAN</name>
<evidence type="ECO:0000256" key="1">
    <source>
        <dbReference type="SAM" id="MobiDB-lite"/>
    </source>
</evidence>
<dbReference type="AlphaFoldDB" id="A0A0E9XCG7"/>
<reference evidence="2" key="1">
    <citation type="submission" date="2014-11" db="EMBL/GenBank/DDBJ databases">
        <authorList>
            <person name="Amaro Gonzalez C."/>
        </authorList>
    </citation>
    <scope>NUCLEOTIDE SEQUENCE</scope>
</reference>
<reference evidence="2" key="2">
    <citation type="journal article" date="2015" name="Fish Shellfish Immunol.">
        <title>Early steps in the European eel (Anguilla anguilla)-Vibrio vulnificus interaction in the gills: Role of the RtxA13 toxin.</title>
        <authorList>
            <person name="Callol A."/>
            <person name="Pajuelo D."/>
            <person name="Ebbesson L."/>
            <person name="Teles M."/>
            <person name="MacKenzie S."/>
            <person name="Amaro C."/>
        </authorList>
    </citation>
    <scope>NUCLEOTIDE SEQUENCE</scope>
</reference>
<proteinExistence type="predicted"/>
<dbReference type="EMBL" id="GBXM01009042">
    <property type="protein sequence ID" value="JAH99535.1"/>
    <property type="molecule type" value="Transcribed_RNA"/>
</dbReference>
<feature type="compositionally biased region" description="Polar residues" evidence="1">
    <location>
        <begin position="21"/>
        <end position="32"/>
    </location>
</feature>
<organism evidence="2">
    <name type="scientific">Anguilla anguilla</name>
    <name type="common">European freshwater eel</name>
    <name type="synonym">Muraena anguilla</name>
    <dbReference type="NCBI Taxonomy" id="7936"/>
    <lineage>
        <taxon>Eukaryota</taxon>
        <taxon>Metazoa</taxon>
        <taxon>Chordata</taxon>
        <taxon>Craniata</taxon>
        <taxon>Vertebrata</taxon>
        <taxon>Euteleostomi</taxon>
        <taxon>Actinopterygii</taxon>
        <taxon>Neopterygii</taxon>
        <taxon>Teleostei</taxon>
        <taxon>Anguilliformes</taxon>
        <taxon>Anguillidae</taxon>
        <taxon>Anguilla</taxon>
    </lineage>
</organism>
<protein>
    <submittedName>
        <fullName evidence="2">Uncharacterized protein</fullName>
    </submittedName>
</protein>
<evidence type="ECO:0000313" key="2">
    <source>
        <dbReference type="EMBL" id="JAH99535.1"/>
    </source>
</evidence>
<accession>A0A0E9XCG7</accession>
<sequence length="32" mass="3601">MHFNEANVMPEPQRLHGGNAELTNKQNSADHI</sequence>
<feature type="region of interest" description="Disordered" evidence="1">
    <location>
        <begin position="1"/>
        <end position="32"/>
    </location>
</feature>